<organism evidence="1 2">
    <name type="scientific">Hericium alpestre</name>
    <dbReference type="NCBI Taxonomy" id="135208"/>
    <lineage>
        <taxon>Eukaryota</taxon>
        <taxon>Fungi</taxon>
        <taxon>Dikarya</taxon>
        <taxon>Basidiomycota</taxon>
        <taxon>Agaricomycotina</taxon>
        <taxon>Agaricomycetes</taxon>
        <taxon>Russulales</taxon>
        <taxon>Hericiaceae</taxon>
        <taxon>Hericium</taxon>
    </lineage>
</organism>
<proteinExistence type="predicted"/>
<dbReference type="Proteomes" id="UP000298061">
    <property type="component" value="Unassembled WGS sequence"/>
</dbReference>
<sequence>MAIEAAPHLHTLRLHAKQNHQMSHSAAMRPDFKFPPNLFQGTLPNLRHLVLSDIPALDMLPLLTENVTKLELTRDYNSACPRSVPPIPLLLALRRMPRLTLLSIVNVLEPFSESGQPINIHEIEPVDLPDLADLLIYCRGSTDNTHTRLLEKLRFDKSAVRLHIGAECDIPFPVAFPPYITSPPSDLLPFRAFKLIVSEVPPGLTLAGWRTLPAHRSALQSPNDAAFSADLRSSHHMQCP</sequence>
<keyword evidence="2" id="KW-1185">Reference proteome</keyword>
<dbReference type="AlphaFoldDB" id="A0A4Y9ZKD0"/>
<dbReference type="EMBL" id="SFCI01002158">
    <property type="protein sequence ID" value="TFY74311.1"/>
    <property type="molecule type" value="Genomic_DNA"/>
</dbReference>
<feature type="non-terminal residue" evidence="1">
    <location>
        <position position="240"/>
    </location>
</feature>
<evidence type="ECO:0000313" key="1">
    <source>
        <dbReference type="EMBL" id="TFY74311.1"/>
    </source>
</evidence>
<comment type="caution">
    <text evidence="1">The sequence shown here is derived from an EMBL/GenBank/DDBJ whole genome shotgun (WGS) entry which is preliminary data.</text>
</comment>
<name>A0A4Y9ZKD0_9AGAM</name>
<gene>
    <name evidence="1" type="ORF">EWM64_g9701</name>
</gene>
<evidence type="ECO:0008006" key="3">
    <source>
        <dbReference type="Google" id="ProtNLM"/>
    </source>
</evidence>
<accession>A0A4Y9ZKD0</accession>
<evidence type="ECO:0000313" key="2">
    <source>
        <dbReference type="Proteomes" id="UP000298061"/>
    </source>
</evidence>
<reference evidence="1 2" key="1">
    <citation type="submission" date="2019-02" db="EMBL/GenBank/DDBJ databases">
        <title>Genome sequencing of the rare red list fungi Hericium alpestre (H. flagellum).</title>
        <authorList>
            <person name="Buettner E."/>
            <person name="Kellner H."/>
        </authorList>
    </citation>
    <scope>NUCLEOTIDE SEQUENCE [LARGE SCALE GENOMIC DNA]</scope>
    <source>
        <strain evidence="1 2">DSM 108284</strain>
    </source>
</reference>
<protein>
    <recommendedName>
        <fullName evidence="3">F-box domain-containing protein</fullName>
    </recommendedName>
</protein>